<evidence type="ECO:0000256" key="2">
    <source>
        <dbReference type="ARBA" id="ARBA00023172"/>
    </source>
</evidence>
<dbReference type="InterPro" id="IPR010998">
    <property type="entry name" value="Integrase_recombinase_N"/>
</dbReference>
<keyword evidence="2" id="KW-0233">DNA recombination</keyword>
<gene>
    <name evidence="4" type="ORF">PMEA_00012180</name>
</gene>
<dbReference type="SUPFAM" id="SSF56349">
    <property type="entry name" value="DNA breaking-rejoining enzymes"/>
    <property type="match status" value="1"/>
</dbReference>
<accession>A0AAU9WU25</accession>
<dbReference type="PANTHER" id="PTHR35617">
    <property type="entry name" value="PHAGE_INTEGRASE DOMAIN-CONTAINING PROTEIN"/>
    <property type="match status" value="1"/>
</dbReference>
<sequence length="453" mass="51407">MGTCHSNLNNKLVQQIWEWCILHGVWLTVTHIPGKSNTDADRESRLSRKETEWCLDRSIYSAVIQKLDVIPDIDLFASRLNHQLKPYIAYRPDPGALAVNAFRISWKEYTFYAFPPFCIIQREDQDTLSTSTASGNTSTSEEARTSCFPFVGDLLSDQGISKEASELILKSWRIWTQKQYRTYLERWKLFCTSRKVNPLCGTITNAIDFLVTQCKRGLTYSSLNTARCALSTVILLPNRNTFGNHPLVTRLMKGVFESRPTLPRYNSILNLSTVLDFIKTLRPNEELSLKNVTLKCVTLVALLSGQRCQIIHALRISGMKETNGQIRFDISTLLKTSKPGKHQEPLTFKPYTYDSQLCVVKCLQPYVKQTSEVRNGADQQWLSYQKPHNPGSKDTVSRWIKEFLKKSGIDLSSYGAHTTRAASSSAAHSSPNISLQTIMNAAGWARESTFRKF</sequence>
<protein>
    <recommendedName>
        <fullName evidence="3">Tyr recombinase domain-containing protein</fullName>
    </recommendedName>
</protein>
<dbReference type="PANTHER" id="PTHR35617:SF3">
    <property type="entry name" value="CORE-BINDING (CB) DOMAIN-CONTAINING PROTEIN"/>
    <property type="match status" value="1"/>
</dbReference>
<keyword evidence="1" id="KW-0238">DNA-binding</keyword>
<reference evidence="4 5" key="1">
    <citation type="submission" date="2022-05" db="EMBL/GenBank/DDBJ databases">
        <authorList>
            <consortium name="Genoscope - CEA"/>
            <person name="William W."/>
        </authorList>
    </citation>
    <scope>NUCLEOTIDE SEQUENCE [LARGE SCALE GENOMIC DNA]</scope>
</reference>
<dbReference type="PROSITE" id="PS51898">
    <property type="entry name" value="TYR_RECOMBINASE"/>
    <property type="match status" value="1"/>
</dbReference>
<comment type="caution">
    <text evidence="4">The sequence shown here is derived from an EMBL/GenBank/DDBJ whole genome shotgun (WGS) entry which is preliminary data.</text>
</comment>
<evidence type="ECO:0000313" key="4">
    <source>
        <dbReference type="EMBL" id="CAH3125606.1"/>
    </source>
</evidence>
<proteinExistence type="predicted"/>
<dbReference type="GO" id="GO:0006310">
    <property type="term" value="P:DNA recombination"/>
    <property type="evidence" value="ECO:0007669"/>
    <property type="project" value="UniProtKB-KW"/>
</dbReference>
<dbReference type="Proteomes" id="UP001159428">
    <property type="component" value="Unassembled WGS sequence"/>
</dbReference>
<dbReference type="InterPro" id="IPR002104">
    <property type="entry name" value="Integrase_catalytic"/>
</dbReference>
<dbReference type="GO" id="GO:0015074">
    <property type="term" value="P:DNA integration"/>
    <property type="evidence" value="ECO:0007669"/>
    <property type="project" value="InterPro"/>
</dbReference>
<dbReference type="Gene3D" id="1.10.443.10">
    <property type="entry name" value="Intergrase catalytic core"/>
    <property type="match status" value="1"/>
</dbReference>
<feature type="domain" description="Tyr recombinase" evidence="3">
    <location>
        <begin position="261"/>
        <end position="453"/>
    </location>
</feature>
<dbReference type="Gene3D" id="1.10.150.130">
    <property type="match status" value="1"/>
</dbReference>
<keyword evidence="5" id="KW-1185">Reference proteome</keyword>
<dbReference type="Pfam" id="PF00589">
    <property type="entry name" value="Phage_integrase"/>
    <property type="match status" value="1"/>
</dbReference>
<dbReference type="GO" id="GO:0003677">
    <property type="term" value="F:DNA binding"/>
    <property type="evidence" value="ECO:0007669"/>
    <property type="project" value="UniProtKB-KW"/>
</dbReference>
<organism evidence="4 5">
    <name type="scientific">Pocillopora meandrina</name>
    <dbReference type="NCBI Taxonomy" id="46732"/>
    <lineage>
        <taxon>Eukaryota</taxon>
        <taxon>Metazoa</taxon>
        <taxon>Cnidaria</taxon>
        <taxon>Anthozoa</taxon>
        <taxon>Hexacorallia</taxon>
        <taxon>Scleractinia</taxon>
        <taxon>Astrocoeniina</taxon>
        <taxon>Pocilloporidae</taxon>
        <taxon>Pocillopora</taxon>
    </lineage>
</organism>
<dbReference type="EMBL" id="CALNXJ010000021">
    <property type="protein sequence ID" value="CAH3125606.1"/>
    <property type="molecule type" value="Genomic_DNA"/>
</dbReference>
<name>A0AAU9WU25_9CNID</name>
<evidence type="ECO:0000256" key="1">
    <source>
        <dbReference type="ARBA" id="ARBA00023125"/>
    </source>
</evidence>
<dbReference type="AlphaFoldDB" id="A0AAU9WU25"/>
<dbReference type="InterPro" id="IPR013762">
    <property type="entry name" value="Integrase-like_cat_sf"/>
</dbReference>
<dbReference type="InterPro" id="IPR011010">
    <property type="entry name" value="DNA_brk_join_enz"/>
</dbReference>
<evidence type="ECO:0000313" key="5">
    <source>
        <dbReference type="Proteomes" id="UP001159428"/>
    </source>
</evidence>
<evidence type="ECO:0000259" key="3">
    <source>
        <dbReference type="PROSITE" id="PS51898"/>
    </source>
</evidence>